<feature type="binding site" evidence="7">
    <location>
        <position position="41"/>
    </location>
    <ligand>
        <name>ATP</name>
        <dbReference type="ChEBI" id="CHEBI:30616"/>
    </ligand>
</feature>
<dbReference type="Pfam" id="PF00069">
    <property type="entry name" value="Pkinase"/>
    <property type="match status" value="1"/>
</dbReference>
<keyword evidence="9" id="KW-0812">Transmembrane</keyword>
<dbReference type="PANTHER" id="PTHR43289:SF6">
    <property type="entry name" value="SERINE_THREONINE-PROTEIN KINASE NEKL-3"/>
    <property type="match status" value="1"/>
</dbReference>
<dbReference type="Gene3D" id="1.10.510.10">
    <property type="entry name" value="Transferase(Phosphotransferase) domain 1"/>
    <property type="match status" value="1"/>
</dbReference>
<evidence type="ECO:0000313" key="12">
    <source>
        <dbReference type="Proteomes" id="UP000503540"/>
    </source>
</evidence>
<keyword evidence="6 7" id="KW-0067">ATP-binding</keyword>
<dbReference type="PROSITE" id="PS50011">
    <property type="entry name" value="PROTEIN_KINASE_DOM"/>
    <property type="match status" value="1"/>
</dbReference>
<dbReference type="SUPFAM" id="SSF56112">
    <property type="entry name" value="Protein kinase-like (PK-like)"/>
    <property type="match status" value="1"/>
</dbReference>
<dbReference type="SMART" id="SM00220">
    <property type="entry name" value="S_TKc"/>
    <property type="match status" value="1"/>
</dbReference>
<feature type="compositionally biased region" description="Low complexity" evidence="8">
    <location>
        <begin position="371"/>
        <end position="385"/>
    </location>
</feature>
<keyword evidence="12" id="KW-1185">Reference proteome</keyword>
<dbReference type="InterPro" id="IPR000719">
    <property type="entry name" value="Prot_kinase_dom"/>
</dbReference>
<evidence type="ECO:0000256" key="1">
    <source>
        <dbReference type="ARBA" id="ARBA00012513"/>
    </source>
</evidence>
<feature type="domain" description="Protein kinase" evidence="10">
    <location>
        <begin position="12"/>
        <end position="273"/>
    </location>
</feature>
<dbReference type="EC" id="2.7.11.1" evidence="1"/>
<proteinExistence type="predicted"/>
<reference evidence="11 12" key="1">
    <citation type="journal article" date="2019" name="ACS Chem. Biol.">
        <title>Identification and Mobilization of a Cryptic Antibiotic Biosynthesis Gene Locus from a Human-Pathogenic Nocardia Isolate.</title>
        <authorList>
            <person name="Herisse M."/>
            <person name="Ishida K."/>
            <person name="Porter J.L."/>
            <person name="Howden B."/>
            <person name="Hertweck C."/>
            <person name="Stinear T.P."/>
            <person name="Pidot S.J."/>
        </authorList>
    </citation>
    <scope>NUCLEOTIDE SEQUENCE [LARGE SCALE GENOMIC DNA]</scope>
    <source>
        <strain evidence="11 12">AUSMDU00012717</strain>
    </source>
</reference>
<sequence length="536" mass="57169">MALEPGAIFAGYTVVRQIGVGGMGRVYLMRHPRLPMNVAVKVLDSQFSSDAKARARFEREADIAAGLHHRNIVRVHDRGIENENLWIAMDFVDGPDAAELIGRGRLPLERAVDIVAQAAAGLDYAHQRGVLHRDVKPGNLLIGQEDGKDHVQIADFGIARGLDNTVTVTTSVTATFAYAAPELLSGAPVDHRADVYALGCTLYHLLSGSAPFPSGNLSAVMYSHLNMPPPRLTATRSDAPAALDEVIARSMAKDPDQRYPNCTALAEAARAALATAPESHEGPTLIRPPAFPPPTPPKSLPNIPIPQHFHTPPPYIFQPNPTPPHSIPTVPPRKSKTGWVIGGVIAAVVVVAAAVGIVAWPRTDNSDHAKNTTTVTTTTVPRTTTTPPPNPLSPAEAGLVQVLSPSLLTTSSCAADPKFESTSGATAAVDCDVPGLNRQARIATFTDAKGLASALDNQANHQSGNGTCSDGGFYTGTWRDGNNIVRGNTVCIRIDRDYYIATGFDATRRFVLIGDTSVSAVYDWWAKKVHLVFTDQ</sequence>
<evidence type="ECO:0000256" key="5">
    <source>
        <dbReference type="ARBA" id="ARBA00022777"/>
    </source>
</evidence>
<keyword evidence="9" id="KW-0472">Membrane</keyword>
<evidence type="ECO:0000256" key="6">
    <source>
        <dbReference type="ARBA" id="ARBA00022840"/>
    </source>
</evidence>
<dbReference type="GO" id="GO:0005524">
    <property type="term" value="F:ATP binding"/>
    <property type="evidence" value="ECO:0007669"/>
    <property type="project" value="UniProtKB-UniRule"/>
</dbReference>
<dbReference type="InterPro" id="IPR008271">
    <property type="entry name" value="Ser/Thr_kinase_AS"/>
</dbReference>
<keyword evidence="2" id="KW-0723">Serine/threonine-protein kinase</keyword>
<evidence type="ECO:0000259" key="10">
    <source>
        <dbReference type="PROSITE" id="PS50011"/>
    </source>
</evidence>
<protein>
    <recommendedName>
        <fullName evidence="1">non-specific serine/threonine protein kinase</fullName>
        <ecNumber evidence="1">2.7.11.1</ecNumber>
    </recommendedName>
</protein>
<keyword evidence="9" id="KW-1133">Transmembrane helix</keyword>
<organism evidence="11 12">
    <name type="scientific">Nocardia arthritidis</name>
    <dbReference type="NCBI Taxonomy" id="228602"/>
    <lineage>
        <taxon>Bacteria</taxon>
        <taxon>Bacillati</taxon>
        <taxon>Actinomycetota</taxon>
        <taxon>Actinomycetes</taxon>
        <taxon>Mycobacteriales</taxon>
        <taxon>Nocardiaceae</taxon>
        <taxon>Nocardia</taxon>
    </lineage>
</organism>
<evidence type="ECO:0000256" key="9">
    <source>
        <dbReference type="SAM" id="Phobius"/>
    </source>
</evidence>
<evidence type="ECO:0000256" key="3">
    <source>
        <dbReference type="ARBA" id="ARBA00022679"/>
    </source>
</evidence>
<name>A0A6G9YFQ1_9NOCA</name>
<evidence type="ECO:0000256" key="7">
    <source>
        <dbReference type="PROSITE-ProRule" id="PRU10141"/>
    </source>
</evidence>
<dbReference type="GO" id="GO:0004674">
    <property type="term" value="F:protein serine/threonine kinase activity"/>
    <property type="evidence" value="ECO:0007669"/>
    <property type="project" value="UniProtKB-KW"/>
</dbReference>
<dbReference type="CDD" id="cd14014">
    <property type="entry name" value="STKc_PknB_like"/>
    <property type="match status" value="1"/>
</dbReference>
<dbReference type="Gene3D" id="3.30.200.20">
    <property type="entry name" value="Phosphorylase Kinase, domain 1"/>
    <property type="match status" value="1"/>
</dbReference>
<dbReference type="InterPro" id="IPR011009">
    <property type="entry name" value="Kinase-like_dom_sf"/>
</dbReference>
<dbReference type="PANTHER" id="PTHR43289">
    <property type="entry name" value="MITOGEN-ACTIVATED PROTEIN KINASE KINASE KINASE 20-RELATED"/>
    <property type="match status" value="1"/>
</dbReference>
<evidence type="ECO:0000256" key="2">
    <source>
        <dbReference type="ARBA" id="ARBA00022527"/>
    </source>
</evidence>
<feature type="region of interest" description="Disordered" evidence="8">
    <location>
        <begin position="364"/>
        <end position="391"/>
    </location>
</feature>
<dbReference type="PROSITE" id="PS00108">
    <property type="entry name" value="PROTEIN_KINASE_ST"/>
    <property type="match status" value="1"/>
</dbReference>
<dbReference type="PROSITE" id="PS00107">
    <property type="entry name" value="PROTEIN_KINASE_ATP"/>
    <property type="match status" value="1"/>
</dbReference>
<accession>A0A6G9YFQ1</accession>
<evidence type="ECO:0000313" key="11">
    <source>
        <dbReference type="EMBL" id="QIS12032.1"/>
    </source>
</evidence>
<gene>
    <name evidence="11" type="ORF">F5544_20845</name>
</gene>
<dbReference type="RefSeq" id="WP_167474771.1">
    <property type="nucleotide sequence ID" value="NZ_CP046172.1"/>
</dbReference>
<evidence type="ECO:0000256" key="8">
    <source>
        <dbReference type="SAM" id="MobiDB-lite"/>
    </source>
</evidence>
<dbReference type="InterPro" id="IPR017441">
    <property type="entry name" value="Protein_kinase_ATP_BS"/>
</dbReference>
<dbReference type="EMBL" id="CP046172">
    <property type="protein sequence ID" value="QIS12032.1"/>
    <property type="molecule type" value="Genomic_DNA"/>
</dbReference>
<dbReference type="KEGG" id="nah:F5544_20845"/>
<feature type="transmembrane region" description="Helical" evidence="9">
    <location>
        <begin position="339"/>
        <end position="360"/>
    </location>
</feature>
<keyword evidence="3" id="KW-0808">Transferase</keyword>
<dbReference type="AlphaFoldDB" id="A0A6G9YFQ1"/>
<dbReference type="Proteomes" id="UP000503540">
    <property type="component" value="Chromosome"/>
</dbReference>
<keyword evidence="5 11" id="KW-0418">Kinase</keyword>
<keyword evidence="4 7" id="KW-0547">Nucleotide-binding</keyword>
<evidence type="ECO:0000256" key="4">
    <source>
        <dbReference type="ARBA" id="ARBA00022741"/>
    </source>
</evidence>